<feature type="domain" description="Histidine kinase/HSP90-like ATPase" evidence="7">
    <location>
        <begin position="48"/>
        <end position="205"/>
    </location>
</feature>
<dbReference type="SMART" id="SM00387">
    <property type="entry name" value="HATPase_c"/>
    <property type="match status" value="1"/>
</dbReference>
<evidence type="ECO:0000256" key="6">
    <source>
        <dbReference type="SAM" id="SignalP"/>
    </source>
</evidence>
<dbReference type="Pfam" id="PF00183">
    <property type="entry name" value="HSP90"/>
    <property type="match status" value="1"/>
</dbReference>
<name>A0ABQ8UPP2_9EUKA</name>
<evidence type="ECO:0000256" key="4">
    <source>
        <dbReference type="ARBA" id="ARBA00023186"/>
    </source>
</evidence>
<evidence type="ECO:0000256" key="2">
    <source>
        <dbReference type="ARBA" id="ARBA00022741"/>
    </source>
</evidence>
<dbReference type="Gene3D" id="3.40.50.11260">
    <property type="match status" value="1"/>
</dbReference>
<dbReference type="PANTHER" id="PTHR11528">
    <property type="entry name" value="HEAT SHOCK PROTEIN 90 FAMILY MEMBER"/>
    <property type="match status" value="1"/>
</dbReference>
<accession>A0ABQ8UPP2</accession>
<evidence type="ECO:0000313" key="8">
    <source>
        <dbReference type="EMBL" id="KAJ4461139.1"/>
    </source>
</evidence>
<dbReference type="InterPro" id="IPR020568">
    <property type="entry name" value="Ribosomal_Su5_D2-typ_SF"/>
</dbReference>
<gene>
    <name evidence="8" type="ORF">PAPYR_2601</name>
</gene>
<organism evidence="8 9">
    <name type="scientific">Paratrimastix pyriformis</name>
    <dbReference type="NCBI Taxonomy" id="342808"/>
    <lineage>
        <taxon>Eukaryota</taxon>
        <taxon>Metamonada</taxon>
        <taxon>Preaxostyla</taxon>
        <taxon>Paratrimastigidae</taxon>
        <taxon>Paratrimastix</taxon>
    </lineage>
</organism>
<dbReference type="InterPro" id="IPR036890">
    <property type="entry name" value="HATPase_C_sf"/>
</dbReference>
<keyword evidence="2" id="KW-0547">Nucleotide-binding</keyword>
<dbReference type="Gene3D" id="1.20.120.790">
    <property type="entry name" value="Heat shock protein 90, C-terminal domain"/>
    <property type="match status" value="1"/>
</dbReference>
<dbReference type="SUPFAM" id="SSF55874">
    <property type="entry name" value="ATPase domain of HSP90 chaperone/DNA topoisomerase II/histidine kinase"/>
    <property type="match status" value="1"/>
</dbReference>
<keyword evidence="6" id="KW-0732">Signal</keyword>
<proteinExistence type="inferred from homology"/>
<dbReference type="PIRSF" id="PIRSF002583">
    <property type="entry name" value="Hsp90"/>
    <property type="match status" value="1"/>
</dbReference>
<dbReference type="InterPro" id="IPR037196">
    <property type="entry name" value="HSP90_C"/>
</dbReference>
<dbReference type="PRINTS" id="PR00775">
    <property type="entry name" value="HEATSHOCK90"/>
</dbReference>
<evidence type="ECO:0000256" key="3">
    <source>
        <dbReference type="ARBA" id="ARBA00022840"/>
    </source>
</evidence>
<feature type="signal peptide" evidence="6">
    <location>
        <begin position="1"/>
        <end position="22"/>
    </location>
</feature>
<dbReference type="Gene3D" id="3.30.230.80">
    <property type="match status" value="1"/>
</dbReference>
<feature type="compositionally biased region" description="Basic and acidic residues" evidence="5">
    <location>
        <begin position="690"/>
        <end position="706"/>
    </location>
</feature>
<dbReference type="Proteomes" id="UP001141327">
    <property type="component" value="Unassembled WGS sequence"/>
</dbReference>
<dbReference type="InterPro" id="IPR020575">
    <property type="entry name" value="Hsp90_N"/>
</dbReference>
<dbReference type="InterPro" id="IPR001404">
    <property type="entry name" value="Hsp90_fam"/>
</dbReference>
<dbReference type="InterPro" id="IPR019805">
    <property type="entry name" value="Heat_shock_protein_90_CS"/>
</dbReference>
<evidence type="ECO:0000256" key="5">
    <source>
        <dbReference type="SAM" id="MobiDB-lite"/>
    </source>
</evidence>
<dbReference type="InterPro" id="IPR003594">
    <property type="entry name" value="HATPase_dom"/>
</dbReference>
<evidence type="ECO:0000313" key="9">
    <source>
        <dbReference type="Proteomes" id="UP001141327"/>
    </source>
</evidence>
<comment type="caution">
    <text evidence="8">The sequence shown here is derived from an EMBL/GenBank/DDBJ whole genome shotgun (WGS) entry which is preliminary data.</text>
</comment>
<dbReference type="Gene3D" id="3.30.565.10">
    <property type="entry name" value="Histidine kinase-like ATPase, C-terminal domain"/>
    <property type="match status" value="1"/>
</dbReference>
<comment type="similarity">
    <text evidence="1">Belongs to the heat shock protein 90 family.</text>
</comment>
<feature type="compositionally biased region" description="Acidic residues" evidence="5">
    <location>
        <begin position="304"/>
        <end position="325"/>
    </location>
</feature>
<feature type="chain" id="PRO_5045632042" evidence="6">
    <location>
        <begin position="23"/>
        <end position="706"/>
    </location>
</feature>
<protein>
    <submittedName>
        <fullName evidence="8">Endoplasmin</fullName>
    </submittedName>
</protein>
<sequence>MKLGLLLFATVAIFAALPTTSAEEAEQYAFNADVTRLMKLIINSLYSNKDIFLREIISNAADASDKIRFLALTDPKLLGEGDQAKLEIFVDADEEHNTLTIRDRGIGMTHKDLIETLGTIAKSGTQNFLEAVAKGADLNLIGQFGVGFYSSFLVADRVTVITKHNEDKQLIWESDASEHFTIREDPEGNTLGRGTKVILHLKEDEKQYLDTQKIHVRPAVPRPFAPPIRPAHSPRPFAPPIRPFVSSCRVPPLSRLLPQDLALRYSEFLDTPVFVNMKKTVKVPEEKAPEEEEKPAEEKPEEEKAPEEEEEEAETADEKPAEEEAEPKMVERTVWEYERINPNRPIWMRSPKEITDEEYTNFYKSLTKGENSEMNFRAILYTPETAPTNTLELMEKNKHIKLFVRRVLIADEFEDFLPRYLNFIRGVVDSDDMPLNVSREMLQESSLLKTIAKRLVRKILEMFSQIAKRESPEDYRKFWKNFGKNIKVGILEDQANKQRLAKLLRFESTKSAGELISLDQYVERMGKAQADIYFITGESVQLLRDSPFLDAARRKGIEVLFFTDPLDEYLSQVMGQYESHKFISVAKEGLSFGDETQAQKDHAKLLKERFEPLTAYMRRLLGDRVERVTISARLREPSEAPCVLTHTSSSFSPDDLEYAPVPESVPEPENAEVDGSQPTEIPLEAEAEPEAPKQEAEPAPSMHEDL</sequence>
<feature type="region of interest" description="Disordered" evidence="5">
    <location>
        <begin position="284"/>
        <end position="330"/>
    </location>
</feature>
<reference evidence="8" key="1">
    <citation type="journal article" date="2022" name="bioRxiv">
        <title>Genomics of Preaxostyla Flagellates Illuminates Evolutionary Transitions and the Path Towards Mitochondrial Loss.</title>
        <authorList>
            <person name="Novak L.V.F."/>
            <person name="Treitli S.C."/>
            <person name="Pyrih J."/>
            <person name="Halakuc P."/>
            <person name="Pipaliya S.V."/>
            <person name="Vacek V."/>
            <person name="Brzon O."/>
            <person name="Soukal P."/>
            <person name="Eme L."/>
            <person name="Dacks J.B."/>
            <person name="Karnkowska A."/>
            <person name="Elias M."/>
            <person name="Hampl V."/>
        </authorList>
    </citation>
    <scope>NUCLEOTIDE SEQUENCE</scope>
    <source>
        <strain evidence="8">RCP-MX</strain>
    </source>
</reference>
<keyword evidence="9" id="KW-1185">Reference proteome</keyword>
<dbReference type="Pfam" id="PF13589">
    <property type="entry name" value="HATPase_c_3"/>
    <property type="match status" value="1"/>
</dbReference>
<dbReference type="SUPFAM" id="SSF54211">
    <property type="entry name" value="Ribosomal protein S5 domain 2-like"/>
    <property type="match status" value="1"/>
</dbReference>
<dbReference type="CDD" id="cd16927">
    <property type="entry name" value="HATPase_Hsp90-like"/>
    <property type="match status" value="1"/>
</dbReference>
<dbReference type="HAMAP" id="MF_00505">
    <property type="entry name" value="HSP90"/>
    <property type="match status" value="1"/>
</dbReference>
<feature type="region of interest" description="Disordered" evidence="5">
    <location>
        <begin position="641"/>
        <end position="706"/>
    </location>
</feature>
<keyword evidence="3" id="KW-0067">ATP-binding</keyword>
<dbReference type="EMBL" id="JAPMOS010000009">
    <property type="protein sequence ID" value="KAJ4461139.1"/>
    <property type="molecule type" value="Genomic_DNA"/>
</dbReference>
<keyword evidence="4" id="KW-0143">Chaperone</keyword>
<evidence type="ECO:0000256" key="1">
    <source>
        <dbReference type="ARBA" id="ARBA00008239"/>
    </source>
</evidence>
<evidence type="ECO:0000259" key="7">
    <source>
        <dbReference type="SMART" id="SM00387"/>
    </source>
</evidence>
<dbReference type="PROSITE" id="PS00298">
    <property type="entry name" value="HSP90"/>
    <property type="match status" value="1"/>
</dbReference>